<dbReference type="PANTHER" id="PTHR43771:SF2">
    <property type="entry name" value="PHOSPHOMANNOMUTASE_PHOSPHOGLUCOMUTASE"/>
    <property type="match status" value="1"/>
</dbReference>
<keyword evidence="6 11" id="KW-0413">Isomerase</keyword>
<evidence type="ECO:0000256" key="1">
    <source>
        <dbReference type="ARBA" id="ARBA00001946"/>
    </source>
</evidence>
<dbReference type="EMBL" id="UOGA01000065">
    <property type="protein sequence ID" value="VAX16386.1"/>
    <property type="molecule type" value="Genomic_DNA"/>
</dbReference>
<dbReference type="InterPro" id="IPR005843">
    <property type="entry name" value="A-D-PHexomutase_C"/>
</dbReference>
<dbReference type="GO" id="GO:0005975">
    <property type="term" value="P:carbohydrate metabolic process"/>
    <property type="evidence" value="ECO:0007669"/>
    <property type="project" value="InterPro"/>
</dbReference>
<dbReference type="EC" id="5.4.2.2" evidence="11"/>
<feature type="domain" description="Alpha-D-phosphohexomutase C-terminal" evidence="7">
    <location>
        <begin position="368"/>
        <end position="442"/>
    </location>
</feature>
<evidence type="ECO:0000256" key="2">
    <source>
        <dbReference type="ARBA" id="ARBA00010231"/>
    </source>
</evidence>
<dbReference type="InterPro" id="IPR005845">
    <property type="entry name" value="A-D-PHexomutase_a/b/a-II"/>
</dbReference>
<dbReference type="SUPFAM" id="SSF55957">
    <property type="entry name" value="Phosphoglucomutase, C-terminal domain"/>
    <property type="match status" value="1"/>
</dbReference>
<dbReference type="Pfam" id="PF02878">
    <property type="entry name" value="PGM_PMM_I"/>
    <property type="match status" value="1"/>
</dbReference>
<comment type="cofactor">
    <cofactor evidence="1">
        <name>Mg(2+)</name>
        <dbReference type="ChEBI" id="CHEBI:18420"/>
    </cofactor>
</comment>
<dbReference type="Pfam" id="PF02880">
    <property type="entry name" value="PGM_PMM_III"/>
    <property type="match status" value="1"/>
</dbReference>
<dbReference type="CDD" id="cd03089">
    <property type="entry name" value="PMM_PGM"/>
    <property type="match status" value="1"/>
</dbReference>
<dbReference type="GO" id="GO:0004614">
    <property type="term" value="F:phosphoglucomutase activity"/>
    <property type="evidence" value="ECO:0007669"/>
    <property type="project" value="UniProtKB-EC"/>
</dbReference>
<dbReference type="GO" id="GO:0004615">
    <property type="term" value="F:phosphomannomutase activity"/>
    <property type="evidence" value="ECO:0007669"/>
    <property type="project" value="UniProtKB-EC"/>
</dbReference>
<keyword evidence="5" id="KW-0460">Magnesium</keyword>
<dbReference type="InterPro" id="IPR005844">
    <property type="entry name" value="A-D-PHexomutase_a/b/a-I"/>
</dbReference>
<dbReference type="PRINTS" id="PR00509">
    <property type="entry name" value="PGMPMM"/>
</dbReference>
<dbReference type="Gene3D" id="3.30.310.50">
    <property type="entry name" value="Alpha-D-phosphohexomutase, C-terminal domain"/>
    <property type="match status" value="1"/>
</dbReference>
<evidence type="ECO:0000259" key="10">
    <source>
        <dbReference type="Pfam" id="PF02880"/>
    </source>
</evidence>
<keyword evidence="4" id="KW-0479">Metal-binding</keyword>
<dbReference type="InterPro" id="IPR005846">
    <property type="entry name" value="A-D-PHexomutase_a/b/a-III"/>
</dbReference>
<dbReference type="InterPro" id="IPR036900">
    <property type="entry name" value="A-D-PHexomutase_C_sf"/>
</dbReference>
<dbReference type="PANTHER" id="PTHR43771">
    <property type="entry name" value="PHOSPHOMANNOMUTASE"/>
    <property type="match status" value="1"/>
</dbReference>
<sequence>MMNRNIFREYDIRGVVEKDLTPDVVKALGCAFGTVIKRNRGHKVSIGRDARISSPKLFELLAEGIISTGIDVIDIGLVPTPSLYFSLYHLNTDGGVMITGSHNPPEFNGFKLNLGFDSIHGAGIQKLADIIEAEDFETGAGSIIRQDVIEDYIKMVKEKITLKRKLKIVVDSGNGCGGIFAPRLLKELGCEVIELFCDVDGTFPNHHPDPTVPDNLKDIIAKVRETGADVGFAYDGDADRIGVVDENGGILFGDQLMMIFARDILTRKPGAAIVYDVKCSQNLEDDIKKHGGKPVINATGHSLIKARLKKENAELAGEMSAHIFFKEDYFGYDDAIFATARFLRIMSETDKKVSEFLADTPKVYNTPEIRVDCPDDKKFKLIEDITAYFKKDYDVVDIDGARVNFGDGWGLIRASNTQPVVVMRFEAQSEKRLDELRKIFYEKLISYKSMENTAPF</sequence>
<comment type="similarity">
    <text evidence="2">Belongs to the phosphohexose mutase family.</text>
</comment>
<feature type="domain" description="Alpha-D-phosphohexomutase alpha/beta/alpha" evidence="10">
    <location>
        <begin position="253"/>
        <end position="363"/>
    </location>
</feature>
<dbReference type="AlphaFoldDB" id="A0A3B1BDP1"/>
<feature type="domain" description="Alpha-D-phosphohexomutase alpha/beta/alpha" evidence="8">
    <location>
        <begin position="5"/>
        <end position="136"/>
    </location>
</feature>
<accession>A0A3B1BDP1</accession>
<feature type="domain" description="Alpha-D-phosphohexomutase alpha/beta/alpha" evidence="9">
    <location>
        <begin position="150"/>
        <end position="248"/>
    </location>
</feature>
<evidence type="ECO:0000256" key="3">
    <source>
        <dbReference type="ARBA" id="ARBA00022553"/>
    </source>
</evidence>
<evidence type="ECO:0000259" key="8">
    <source>
        <dbReference type="Pfam" id="PF02878"/>
    </source>
</evidence>
<dbReference type="EC" id="5.4.2.8" evidence="11"/>
<evidence type="ECO:0000313" key="11">
    <source>
        <dbReference type="EMBL" id="VAX16386.1"/>
    </source>
</evidence>
<name>A0A3B1BDP1_9ZZZZ</name>
<evidence type="ECO:0000259" key="7">
    <source>
        <dbReference type="Pfam" id="PF00408"/>
    </source>
</evidence>
<reference evidence="11" key="1">
    <citation type="submission" date="2018-06" db="EMBL/GenBank/DDBJ databases">
        <authorList>
            <person name="Zhirakovskaya E."/>
        </authorList>
    </citation>
    <scope>NUCLEOTIDE SEQUENCE</scope>
</reference>
<gene>
    <name evidence="11" type="ORF">MNBD_NITROSPINAE04-917</name>
</gene>
<evidence type="ECO:0000256" key="4">
    <source>
        <dbReference type="ARBA" id="ARBA00022723"/>
    </source>
</evidence>
<dbReference type="Pfam" id="PF02879">
    <property type="entry name" value="PGM_PMM_II"/>
    <property type="match status" value="1"/>
</dbReference>
<dbReference type="Pfam" id="PF00408">
    <property type="entry name" value="PGM_PMM_IV"/>
    <property type="match status" value="1"/>
</dbReference>
<evidence type="ECO:0000259" key="9">
    <source>
        <dbReference type="Pfam" id="PF02879"/>
    </source>
</evidence>
<dbReference type="SUPFAM" id="SSF53738">
    <property type="entry name" value="Phosphoglucomutase, first 3 domains"/>
    <property type="match status" value="3"/>
</dbReference>
<evidence type="ECO:0000256" key="6">
    <source>
        <dbReference type="ARBA" id="ARBA00023235"/>
    </source>
</evidence>
<protein>
    <submittedName>
        <fullName evidence="11">Phosphoglucomutase @ Phosphomannomutase</fullName>
        <ecNumber evidence="11">5.4.2.2</ecNumber>
        <ecNumber evidence="11">5.4.2.8</ecNumber>
    </submittedName>
</protein>
<proteinExistence type="inferred from homology"/>
<dbReference type="GO" id="GO:0000287">
    <property type="term" value="F:magnesium ion binding"/>
    <property type="evidence" value="ECO:0007669"/>
    <property type="project" value="InterPro"/>
</dbReference>
<dbReference type="Gene3D" id="3.40.120.10">
    <property type="entry name" value="Alpha-D-Glucose-1,6-Bisphosphate, subunit A, domain 3"/>
    <property type="match status" value="3"/>
</dbReference>
<keyword evidence="3" id="KW-0597">Phosphoprotein</keyword>
<organism evidence="11">
    <name type="scientific">hydrothermal vent metagenome</name>
    <dbReference type="NCBI Taxonomy" id="652676"/>
    <lineage>
        <taxon>unclassified sequences</taxon>
        <taxon>metagenomes</taxon>
        <taxon>ecological metagenomes</taxon>
    </lineage>
</organism>
<dbReference type="InterPro" id="IPR005841">
    <property type="entry name" value="Alpha-D-phosphohexomutase_SF"/>
</dbReference>
<dbReference type="InterPro" id="IPR016055">
    <property type="entry name" value="A-D-PHexomutase_a/b/a-I/II/III"/>
</dbReference>
<dbReference type="PROSITE" id="PS00710">
    <property type="entry name" value="PGM_PMM"/>
    <property type="match status" value="1"/>
</dbReference>
<dbReference type="InterPro" id="IPR016066">
    <property type="entry name" value="A-D-PHexomutase_CS"/>
</dbReference>
<evidence type="ECO:0000256" key="5">
    <source>
        <dbReference type="ARBA" id="ARBA00022842"/>
    </source>
</evidence>